<reference evidence="2 3" key="1">
    <citation type="journal article" date="2016" name="BMC Genomics">
        <title>Comparative genomics reveals Cyclospora cayetanensis possesses coccidia-like metabolism and invasion components but unique surface antigens.</title>
        <authorList>
            <person name="Liu S."/>
            <person name="Wang L."/>
            <person name="Zheng H."/>
            <person name="Xu Z."/>
            <person name="Roellig D.M."/>
            <person name="Li N."/>
            <person name="Frace M.A."/>
            <person name="Tang K."/>
            <person name="Arrowood M.J."/>
            <person name="Moss D.M."/>
            <person name="Zhang L."/>
            <person name="Feng Y."/>
            <person name="Xiao L."/>
        </authorList>
    </citation>
    <scope>NUCLEOTIDE SEQUENCE [LARGE SCALE GENOMIC DNA]</scope>
    <source>
        <strain evidence="2 3">CHN_HEN01</strain>
    </source>
</reference>
<dbReference type="AlphaFoldDB" id="A0A1D3CVF5"/>
<organism evidence="2 3">
    <name type="scientific">Cyclospora cayetanensis</name>
    <dbReference type="NCBI Taxonomy" id="88456"/>
    <lineage>
        <taxon>Eukaryota</taxon>
        <taxon>Sar</taxon>
        <taxon>Alveolata</taxon>
        <taxon>Apicomplexa</taxon>
        <taxon>Conoidasida</taxon>
        <taxon>Coccidia</taxon>
        <taxon>Eucoccidiorida</taxon>
        <taxon>Eimeriorina</taxon>
        <taxon>Eimeriidae</taxon>
        <taxon>Cyclospora</taxon>
    </lineage>
</organism>
<feature type="region of interest" description="Disordered" evidence="1">
    <location>
        <begin position="21"/>
        <end position="43"/>
    </location>
</feature>
<keyword evidence="3" id="KW-1185">Reference proteome</keyword>
<dbReference type="InParanoid" id="A0A1D3CVF5"/>
<name>A0A1D3CVF5_9EIME</name>
<proteinExistence type="predicted"/>
<evidence type="ECO:0000313" key="2">
    <source>
        <dbReference type="EMBL" id="OEH75179.1"/>
    </source>
</evidence>
<dbReference type="VEuPathDB" id="ToxoDB:cyc_02556"/>
<dbReference type="Proteomes" id="UP000095192">
    <property type="component" value="Unassembled WGS sequence"/>
</dbReference>
<protein>
    <submittedName>
        <fullName evidence="2">Uncharacterized protein</fullName>
    </submittedName>
</protein>
<comment type="caution">
    <text evidence="2">The sequence shown here is derived from an EMBL/GenBank/DDBJ whole genome shotgun (WGS) entry which is preliminary data.</text>
</comment>
<dbReference type="EMBL" id="JROU02001807">
    <property type="protein sequence ID" value="OEH75179.1"/>
    <property type="molecule type" value="Genomic_DNA"/>
</dbReference>
<evidence type="ECO:0000256" key="1">
    <source>
        <dbReference type="SAM" id="MobiDB-lite"/>
    </source>
</evidence>
<accession>A0A1D3CVF5</accession>
<evidence type="ECO:0000313" key="3">
    <source>
        <dbReference type="Proteomes" id="UP000095192"/>
    </source>
</evidence>
<gene>
    <name evidence="2" type="ORF">cyc_02556</name>
</gene>
<sequence>MISQIGAQQLQQELYVRAQASPNQKNTIQQGDNPSANSRNSGAITKALNTLAVDRHRYFPSPTFHHLAYPP</sequence>